<dbReference type="InterPro" id="IPR036526">
    <property type="entry name" value="C-N_Hydrolase_sf"/>
</dbReference>
<dbReference type="Gene3D" id="3.60.110.10">
    <property type="entry name" value="Carbon-nitrogen hydrolase"/>
    <property type="match status" value="1"/>
</dbReference>
<sequence length="187" mass="21448">MARMRWAFLKFGFLDIPVHGRVLAQLARARFREMNHIRAAVKKAGIFVVLGYSKRYQGSLYISQSFIDENGDIVHHRRKIKPTHVERGFRGEGQAGSLKRVIKSLVGNTGALNCWEHTQALLQYYEYAQDVDIHIASWPLIFNTCPEMQYHISNEMCGGCCDTYMPTARSMVSLDYIQDLLSSFQPK</sequence>
<accession>A0ABR4JD24</accession>
<evidence type="ECO:0000256" key="4">
    <source>
        <dbReference type="ARBA" id="ARBA00039045"/>
    </source>
</evidence>
<comment type="similarity">
    <text evidence="1">Belongs to the carbon-nitrogen hydrolase superfamily. Nitrilase family.</text>
</comment>
<gene>
    <name evidence="6" type="ORF">BJY01DRAFT_251184</name>
</gene>
<name>A0ABR4JD24_9EURO</name>
<dbReference type="PANTHER" id="PTHR46044:SF14">
    <property type="entry name" value="ARYLACETONITRILASE"/>
    <property type="match status" value="1"/>
</dbReference>
<reference evidence="6 7" key="1">
    <citation type="submission" date="2024-07" db="EMBL/GenBank/DDBJ databases">
        <title>Section-level genome sequencing and comparative genomics of Aspergillus sections Usti and Cavernicolus.</title>
        <authorList>
            <consortium name="Lawrence Berkeley National Laboratory"/>
            <person name="Nybo J.L."/>
            <person name="Vesth T.C."/>
            <person name="Theobald S."/>
            <person name="Frisvad J.C."/>
            <person name="Larsen T.O."/>
            <person name="Kjaerboelling I."/>
            <person name="Rothschild-Mancinelli K."/>
            <person name="Lyhne E.K."/>
            <person name="Kogle M.E."/>
            <person name="Barry K."/>
            <person name="Clum A."/>
            <person name="Na H."/>
            <person name="Ledsgaard L."/>
            <person name="Lin J."/>
            <person name="Lipzen A."/>
            <person name="Kuo A."/>
            <person name="Riley R."/>
            <person name="Mondo S."/>
            <person name="Labutti K."/>
            <person name="Haridas S."/>
            <person name="Pangalinan J."/>
            <person name="Salamov A.A."/>
            <person name="Simmons B.A."/>
            <person name="Magnuson J.K."/>
            <person name="Chen J."/>
            <person name="Drula E."/>
            <person name="Henrissat B."/>
            <person name="Wiebenga A."/>
            <person name="Lubbers R.J."/>
            <person name="Gomes A.C."/>
            <person name="Makela M.R."/>
            <person name="Stajich J."/>
            <person name="Grigoriev I.V."/>
            <person name="Mortensen U.H."/>
            <person name="De Vries R.P."/>
            <person name="Baker S.E."/>
            <person name="Andersen M.R."/>
        </authorList>
    </citation>
    <scope>NUCLEOTIDE SEQUENCE [LARGE SCALE GENOMIC DNA]</scope>
    <source>
        <strain evidence="6 7">CBS 123904</strain>
    </source>
</reference>
<evidence type="ECO:0000256" key="2">
    <source>
        <dbReference type="ARBA" id="ARBA00022801"/>
    </source>
</evidence>
<dbReference type="PROSITE" id="PS50263">
    <property type="entry name" value="CN_HYDROLASE"/>
    <property type="match status" value="1"/>
</dbReference>
<evidence type="ECO:0000256" key="3">
    <source>
        <dbReference type="ARBA" id="ARBA00036406"/>
    </source>
</evidence>
<proteinExistence type="inferred from homology"/>
<keyword evidence="7" id="KW-1185">Reference proteome</keyword>
<protein>
    <recommendedName>
        <fullName evidence="4">nitrilase</fullName>
        <ecNumber evidence="4">3.5.5.1</ecNumber>
    </recommendedName>
</protein>
<dbReference type="EMBL" id="JBFXLU010000152">
    <property type="protein sequence ID" value="KAL2837953.1"/>
    <property type="molecule type" value="Genomic_DNA"/>
</dbReference>
<feature type="domain" description="CN hydrolase" evidence="5">
    <location>
        <begin position="1"/>
        <end position="187"/>
    </location>
</feature>
<dbReference type="PANTHER" id="PTHR46044">
    <property type="entry name" value="NITRILASE"/>
    <property type="match status" value="1"/>
</dbReference>
<comment type="catalytic activity">
    <reaction evidence="3">
        <text>a nitrile + 2 H2O = a carboxylate + NH4(+)</text>
        <dbReference type="Rhea" id="RHEA:21724"/>
        <dbReference type="ChEBI" id="CHEBI:15377"/>
        <dbReference type="ChEBI" id="CHEBI:18379"/>
        <dbReference type="ChEBI" id="CHEBI:28938"/>
        <dbReference type="ChEBI" id="CHEBI:29067"/>
        <dbReference type="EC" id="3.5.5.1"/>
    </reaction>
</comment>
<evidence type="ECO:0000259" key="5">
    <source>
        <dbReference type="PROSITE" id="PS50263"/>
    </source>
</evidence>
<dbReference type="InterPro" id="IPR003010">
    <property type="entry name" value="C-N_Hydrolase"/>
</dbReference>
<dbReference type="SUPFAM" id="SSF56317">
    <property type="entry name" value="Carbon-nitrogen hydrolase"/>
    <property type="match status" value="1"/>
</dbReference>
<dbReference type="EC" id="3.5.5.1" evidence="4"/>
<comment type="caution">
    <text evidence="6">The sequence shown here is derived from an EMBL/GenBank/DDBJ whole genome shotgun (WGS) entry which is preliminary data.</text>
</comment>
<evidence type="ECO:0000256" key="1">
    <source>
        <dbReference type="ARBA" id="ARBA00008129"/>
    </source>
</evidence>
<dbReference type="Pfam" id="PF00795">
    <property type="entry name" value="CN_hydrolase"/>
    <property type="match status" value="1"/>
</dbReference>
<dbReference type="GO" id="GO:0016787">
    <property type="term" value="F:hydrolase activity"/>
    <property type="evidence" value="ECO:0007669"/>
    <property type="project" value="UniProtKB-KW"/>
</dbReference>
<evidence type="ECO:0000313" key="6">
    <source>
        <dbReference type="EMBL" id="KAL2837953.1"/>
    </source>
</evidence>
<organism evidence="6 7">
    <name type="scientific">Aspergillus pseudoustus</name>
    <dbReference type="NCBI Taxonomy" id="1810923"/>
    <lineage>
        <taxon>Eukaryota</taxon>
        <taxon>Fungi</taxon>
        <taxon>Dikarya</taxon>
        <taxon>Ascomycota</taxon>
        <taxon>Pezizomycotina</taxon>
        <taxon>Eurotiomycetes</taxon>
        <taxon>Eurotiomycetidae</taxon>
        <taxon>Eurotiales</taxon>
        <taxon>Aspergillaceae</taxon>
        <taxon>Aspergillus</taxon>
        <taxon>Aspergillus subgen. Nidulantes</taxon>
    </lineage>
</organism>
<dbReference type="Proteomes" id="UP001610446">
    <property type="component" value="Unassembled WGS sequence"/>
</dbReference>
<evidence type="ECO:0000313" key="7">
    <source>
        <dbReference type="Proteomes" id="UP001610446"/>
    </source>
</evidence>
<dbReference type="InterPro" id="IPR044149">
    <property type="entry name" value="Nitrilases_CHs"/>
</dbReference>
<keyword evidence="2 6" id="KW-0378">Hydrolase</keyword>